<comment type="caution">
    <text evidence="1">The sequence shown here is derived from an EMBL/GenBank/DDBJ whole genome shotgun (WGS) entry which is preliminary data.</text>
</comment>
<dbReference type="Proteomes" id="UP000284543">
    <property type="component" value="Unassembled WGS sequence"/>
</dbReference>
<name>A0A412Z9C5_9FIRM</name>
<dbReference type="EMBL" id="QRZM01000003">
    <property type="protein sequence ID" value="RGV76636.1"/>
    <property type="molecule type" value="Genomic_DNA"/>
</dbReference>
<dbReference type="AlphaFoldDB" id="A0A412Z9C5"/>
<dbReference type="RefSeq" id="WP_118018292.1">
    <property type="nucleotide sequence ID" value="NZ_CAUHGS010000015.1"/>
</dbReference>
<gene>
    <name evidence="1" type="ORF">DWW02_08690</name>
</gene>
<reference evidence="1 2" key="1">
    <citation type="submission" date="2018-08" db="EMBL/GenBank/DDBJ databases">
        <title>A genome reference for cultivated species of the human gut microbiota.</title>
        <authorList>
            <person name="Zou Y."/>
            <person name="Xue W."/>
            <person name="Luo G."/>
        </authorList>
    </citation>
    <scope>NUCLEOTIDE SEQUENCE [LARGE SCALE GENOMIC DNA]</scope>
    <source>
        <strain evidence="1 2">AF14-18</strain>
    </source>
</reference>
<protein>
    <submittedName>
        <fullName evidence="1">Uncharacterized protein</fullName>
    </submittedName>
</protein>
<evidence type="ECO:0000313" key="1">
    <source>
        <dbReference type="EMBL" id="RGV76636.1"/>
    </source>
</evidence>
<sequence length="161" mass="18614">MIYNVPVATLALCTSNVKVLKRERMNGNSIYRIEPIRLKDGNADKVFQKSERKIRKKKRLKRCDVFSLLLTPLMSGTMEISERICRGMDILENPGLDMKEEDVKRMQSVLYALAVKFLDRNQLMDVKEKIGMTILGQMLFEDGEKKGMERGEEQGIQRQDV</sequence>
<proteinExistence type="predicted"/>
<accession>A0A412Z9C5</accession>
<evidence type="ECO:0000313" key="2">
    <source>
        <dbReference type="Proteomes" id="UP000284543"/>
    </source>
</evidence>
<organism evidence="1 2">
    <name type="scientific">Enterocloster bolteae</name>
    <dbReference type="NCBI Taxonomy" id="208479"/>
    <lineage>
        <taxon>Bacteria</taxon>
        <taxon>Bacillati</taxon>
        <taxon>Bacillota</taxon>
        <taxon>Clostridia</taxon>
        <taxon>Lachnospirales</taxon>
        <taxon>Lachnospiraceae</taxon>
        <taxon>Enterocloster</taxon>
    </lineage>
</organism>